<evidence type="ECO:0000259" key="9">
    <source>
        <dbReference type="PROSITE" id="PS50893"/>
    </source>
</evidence>
<dbReference type="InterPro" id="IPR027417">
    <property type="entry name" value="P-loop_NTPase"/>
</dbReference>
<dbReference type="InterPro" id="IPR050107">
    <property type="entry name" value="ABC_carbohydrate_import_ATPase"/>
</dbReference>
<dbReference type="Gene3D" id="3.40.50.300">
    <property type="entry name" value="P-loop containing nucleotide triphosphate hydrolases"/>
    <property type="match status" value="2"/>
</dbReference>
<keyword evidence="5" id="KW-0547">Nucleotide-binding</keyword>
<name>A0AAU8A7Y0_9FIRM</name>
<dbReference type="PANTHER" id="PTHR43790:SF9">
    <property type="entry name" value="GALACTOFURANOSE TRANSPORTER ATP-BINDING PROTEIN YTFR"/>
    <property type="match status" value="1"/>
</dbReference>
<evidence type="ECO:0000256" key="6">
    <source>
        <dbReference type="ARBA" id="ARBA00022840"/>
    </source>
</evidence>
<dbReference type="SUPFAM" id="SSF52540">
    <property type="entry name" value="P-loop containing nucleoside triphosphate hydrolases"/>
    <property type="match status" value="2"/>
</dbReference>
<dbReference type="EMBL" id="CP117826">
    <property type="protein sequence ID" value="XCC62056.1"/>
    <property type="molecule type" value="Genomic_DNA"/>
</dbReference>
<dbReference type="InterPro" id="IPR003439">
    <property type="entry name" value="ABC_transporter-like_ATP-bd"/>
</dbReference>
<reference evidence="10" key="1">
    <citation type="submission" date="2023-02" db="EMBL/GenBank/DDBJ databases">
        <title>Gut commensal Christensenella minuta modulates host metabolism via a new class of secondary bile acids.</title>
        <authorList>
            <person name="Liu C."/>
        </authorList>
    </citation>
    <scope>NUCLEOTIDE SEQUENCE</scope>
    <source>
        <strain evidence="10">CA70</strain>
    </source>
</reference>
<dbReference type="CDD" id="cd03216">
    <property type="entry name" value="ABC_Carb_Monos_I"/>
    <property type="match status" value="1"/>
</dbReference>
<dbReference type="InterPro" id="IPR003593">
    <property type="entry name" value="AAA+_ATPase"/>
</dbReference>
<organism evidence="10">
    <name type="scientific">Christensenella massiliensis</name>
    <dbReference type="NCBI Taxonomy" id="1805714"/>
    <lineage>
        <taxon>Bacteria</taxon>
        <taxon>Bacillati</taxon>
        <taxon>Bacillota</taxon>
        <taxon>Clostridia</taxon>
        <taxon>Christensenellales</taxon>
        <taxon>Christensenellaceae</taxon>
        <taxon>Christensenella</taxon>
    </lineage>
</organism>
<dbReference type="PANTHER" id="PTHR43790">
    <property type="entry name" value="CARBOHYDRATE TRANSPORT ATP-BINDING PROTEIN MG119-RELATED"/>
    <property type="match status" value="1"/>
</dbReference>
<feature type="domain" description="ABC transporter" evidence="9">
    <location>
        <begin position="7"/>
        <end position="245"/>
    </location>
</feature>
<keyword evidence="2" id="KW-0813">Transport</keyword>
<gene>
    <name evidence="10" type="ORF">PUP29_11065</name>
</gene>
<dbReference type="GO" id="GO:0005524">
    <property type="term" value="F:ATP binding"/>
    <property type="evidence" value="ECO:0007669"/>
    <property type="project" value="UniProtKB-KW"/>
</dbReference>
<keyword evidence="3" id="KW-1003">Cell membrane</keyword>
<evidence type="ECO:0000256" key="1">
    <source>
        <dbReference type="ARBA" id="ARBA00004202"/>
    </source>
</evidence>
<keyword evidence="6 10" id="KW-0067">ATP-binding</keyword>
<keyword evidence="4" id="KW-0677">Repeat</keyword>
<evidence type="ECO:0000256" key="8">
    <source>
        <dbReference type="ARBA" id="ARBA00023136"/>
    </source>
</evidence>
<dbReference type="PROSITE" id="PS00211">
    <property type="entry name" value="ABC_TRANSPORTER_1"/>
    <property type="match status" value="1"/>
</dbReference>
<dbReference type="CDD" id="cd03215">
    <property type="entry name" value="ABC_Carb_Monos_II"/>
    <property type="match status" value="1"/>
</dbReference>
<dbReference type="RefSeq" id="WP_353423338.1">
    <property type="nucleotide sequence ID" value="NZ_CP117826.1"/>
</dbReference>
<evidence type="ECO:0000256" key="2">
    <source>
        <dbReference type="ARBA" id="ARBA00022448"/>
    </source>
</evidence>
<dbReference type="PROSITE" id="PS50893">
    <property type="entry name" value="ABC_TRANSPORTER_2"/>
    <property type="match status" value="2"/>
</dbReference>
<evidence type="ECO:0000256" key="3">
    <source>
        <dbReference type="ARBA" id="ARBA00022475"/>
    </source>
</evidence>
<dbReference type="SMART" id="SM00382">
    <property type="entry name" value="AAA"/>
    <property type="match status" value="2"/>
</dbReference>
<evidence type="ECO:0000256" key="4">
    <source>
        <dbReference type="ARBA" id="ARBA00022737"/>
    </source>
</evidence>
<keyword evidence="8" id="KW-0472">Membrane</keyword>
<dbReference type="FunFam" id="3.40.50.300:FF:000127">
    <property type="entry name" value="Ribose import ATP-binding protein RbsA"/>
    <property type="match status" value="1"/>
</dbReference>
<feature type="domain" description="ABC transporter" evidence="9">
    <location>
        <begin position="255"/>
        <end position="496"/>
    </location>
</feature>
<dbReference type="InterPro" id="IPR017871">
    <property type="entry name" value="ABC_transporter-like_CS"/>
</dbReference>
<evidence type="ECO:0000313" key="10">
    <source>
        <dbReference type="EMBL" id="XCC62056.1"/>
    </source>
</evidence>
<accession>A0AAU8A7Y0</accession>
<keyword evidence="7" id="KW-1278">Translocase</keyword>
<dbReference type="GO" id="GO:0005886">
    <property type="term" value="C:plasma membrane"/>
    <property type="evidence" value="ECO:0007669"/>
    <property type="project" value="UniProtKB-SubCell"/>
</dbReference>
<protein>
    <submittedName>
        <fullName evidence="10">Sugar ABC transporter ATP-binding protein</fullName>
    </submittedName>
</protein>
<dbReference type="Pfam" id="PF00005">
    <property type="entry name" value="ABC_tran"/>
    <property type="match status" value="2"/>
</dbReference>
<evidence type="ECO:0000256" key="7">
    <source>
        <dbReference type="ARBA" id="ARBA00022967"/>
    </source>
</evidence>
<comment type="subcellular location">
    <subcellularLocation>
        <location evidence="1">Cell membrane</location>
        <topology evidence="1">Peripheral membrane protein</topology>
    </subcellularLocation>
</comment>
<dbReference type="AlphaFoldDB" id="A0AAU8A7Y0"/>
<proteinExistence type="predicted"/>
<evidence type="ECO:0000256" key="5">
    <source>
        <dbReference type="ARBA" id="ARBA00022741"/>
    </source>
</evidence>
<dbReference type="GO" id="GO:0016887">
    <property type="term" value="F:ATP hydrolysis activity"/>
    <property type="evidence" value="ECO:0007669"/>
    <property type="project" value="InterPro"/>
</dbReference>
<sequence length="496" mass="54911">MGSEYRLQMKGVTKQFPGVLALDNVDLEVKAGEVLALIGENGAGKSTMMKILSGALVNDQGEIYLDGELVPPEKNARERLDMGIAIIYQELNYLDEMTIAENLFMGELPVKGALKTVDYKKLKQQAQELLKRFDLPYDPFTKVGNLTTAEKQMIEILRAVSKDVKVLVMDEPTSSLSETEVQELYGFIKDLASRGVAIIYISHKLDEVFAVTDKIQVMRDGKRVGYLNTKDTTEEELVELMVGREVSDMYPKVEAEIGDVILEVKHVDCEIAHDISFEVRKGEILGLFGLLGSGRTEAVEGILGKKEMTAGEVYVEGKKVTIKNMIDAKKYGLAYVPASRKDEGLVLMHSVRNNTSITVLDQLGGIIDKKKETAMIDQWIRKLQIKTPSPDVSVDSLSGGNQQKVVLAKWLAADPKVLIVNEPTRGIDVGAKVEIYKLLEELCQQGIAVVMISSELPETVGIADRILIFKEGEIKGEFNRRDFTQKQILQIAAGGE</sequence>